<evidence type="ECO:0000256" key="2">
    <source>
        <dbReference type="ARBA" id="ARBA00022475"/>
    </source>
</evidence>
<evidence type="ECO:0000259" key="9">
    <source>
        <dbReference type="Pfam" id="PF01618"/>
    </source>
</evidence>
<comment type="similarity">
    <text evidence="7">Belongs to the exbB/tolQ family.</text>
</comment>
<keyword evidence="11" id="KW-0966">Cell projection</keyword>
<organism evidence="11 12">
    <name type="scientific">Scopulibacillus cellulosilyticus</name>
    <dbReference type="NCBI Taxonomy" id="2665665"/>
    <lineage>
        <taxon>Bacteria</taxon>
        <taxon>Bacillati</taxon>
        <taxon>Bacillota</taxon>
        <taxon>Bacilli</taxon>
        <taxon>Bacillales</taxon>
        <taxon>Sporolactobacillaceae</taxon>
        <taxon>Scopulibacillus</taxon>
    </lineage>
</organism>
<evidence type="ECO:0000256" key="3">
    <source>
        <dbReference type="ARBA" id="ARBA00022692"/>
    </source>
</evidence>
<keyword evidence="7" id="KW-0813">Transport</keyword>
<evidence type="ECO:0000256" key="6">
    <source>
        <dbReference type="ARBA" id="ARBA00023136"/>
    </source>
</evidence>
<feature type="domain" description="MotA/TolQ/ExbB proton channel" evidence="9">
    <location>
        <begin position="105"/>
        <end position="219"/>
    </location>
</feature>
<dbReference type="Proteomes" id="UP001596505">
    <property type="component" value="Unassembled WGS sequence"/>
</dbReference>
<proteinExistence type="inferred from homology"/>
<dbReference type="PANTHER" id="PTHR30433">
    <property type="entry name" value="CHEMOTAXIS PROTEIN MOTA"/>
    <property type="match status" value="1"/>
</dbReference>
<dbReference type="PANTHER" id="PTHR30433:SF3">
    <property type="entry name" value="MOTILITY PROTEIN A"/>
    <property type="match status" value="1"/>
</dbReference>
<evidence type="ECO:0000259" key="10">
    <source>
        <dbReference type="Pfam" id="PF20560"/>
    </source>
</evidence>
<keyword evidence="2" id="KW-1003">Cell membrane</keyword>
<feature type="transmembrane region" description="Helical" evidence="8">
    <location>
        <begin position="151"/>
        <end position="172"/>
    </location>
</feature>
<dbReference type="EMBL" id="JBHTCO010000037">
    <property type="protein sequence ID" value="MFC7394693.1"/>
    <property type="molecule type" value="Genomic_DNA"/>
</dbReference>
<sequence length="268" mass="29270">MVDFATVIGFIIGIVSLMMGFLLEGGSLGSLFEGTAALIVFGGTIGAVVISFPLATLKKVPFILKYAFYKKTPQPDKVIEQLTELANISRREGLLALEAQSQLYEEDEFLADGIQMIVDGVESEMVEDILNRDIELYEENILSVGRIFESAGGFAPTMGIIGTVMGLVHVLGNLSEPGNLGPSIAVAFIATLYGIASANVIYLPLFNKIKVRLAQEILIRDIQTEGLMSIQNGENTTILRKKLMAFTDKDKKRRVTDKKIETEAAFNE</sequence>
<reference evidence="12" key="1">
    <citation type="journal article" date="2019" name="Int. J. Syst. Evol. Microbiol.">
        <title>The Global Catalogue of Microorganisms (GCM) 10K type strain sequencing project: providing services to taxonomists for standard genome sequencing and annotation.</title>
        <authorList>
            <consortium name="The Broad Institute Genomics Platform"/>
            <consortium name="The Broad Institute Genome Sequencing Center for Infectious Disease"/>
            <person name="Wu L."/>
            <person name="Ma J."/>
        </authorList>
    </citation>
    <scope>NUCLEOTIDE SEQUENCE [LARGE SCALE GENOMIC DNA]</scope>
    <source>
        <strain evidence="12">CGMCC 1.16305</strain>
    </source>
</reference>
<feature type="transmembrane region" description="Helical" evidence="8">
    <location>
        <begin position="7"/>
        <end position="23"/>
    </location>
</feature>
<accession>A0ABW2PZD8</accession>
<comment type="caution">
    <text evidence="11">The sequence shown here is derived from an EMBL/GenBank/DDBJ whole genome shotgun (WGS) entry which is preliminary data.</text>
</comment>
<dbReference type="Pfam" id="PF20560">
    <property type="entry name" value="MotA_N"/>
    <property type="match status" value="1"/>
</dbReference>
<evidence type="ECO:0000256" key="1">
    <source>
        <dbReference type="ARBA" id="ARBA00004651"/>
    </source>
</evidence>
<keyword evidence="4" id="KW-0283">Flagellar rotation</keyword>
<feature type="transmembrane region" description="Helical" evidence="8">
    <location>
        <begin position="35"/>
        <end position="55"/>
    </location>
</feature>
<gene>
    <name evidence="11" type="ORF">ACFQRG_17355</name>
</gene>
<name>A0ABW2PZD8_9BACL</name>
<protein>
    <submittedName>
        <fullName evidence="11">Flagellar motor protein</fullName>
    </submittedName>
</protein>
<keyword evidence="5 8" id="KW-1133">Transmembrane helix</keyword>
<evidence type="ECO:0000256" key="5">
    <source>
        <dbReference type="ARBA" id="ARBA00022989"/>
    </source>
</evidence>
<keyword evidence="12" id="KW-1185">Reference proteome</keyword>
<evidence type="ECO:0000313" key="12">
    <source>
        <dbReference type="Proteomes" id="UP001596505"/>
    </source>
</evidence>
<dbReference type="InterPro" id="IPR002898">
    <property type="entry name" value="MotA_ExbB_proton_chnl"/>
</dbReference>
<evidence type="ECO:0000313" key="11">
    <source>
        <dbReference type="EMBL" id="MFC7394693.1"/>
    </source>
</evidence>
<feature type="transmembrane region" description="Helical" evidence="8">
    <location>
        <begin position="184"/>
        <end position="205"/>
    </location>
</feature>
<evidence type="ECO:0000256" key="7">
    <source>
        <dbReference type="RuleBase" id="RU004057"/>
    </source>
</evidence>
<evidence type="ECO:0000256" key="4">
    <source>
        <dbReference type="ARBA" id="ARBA00022779"/>
    </source>
</evidence>
<keyword evidence="3 8" id="KW-0812">Transmembrane</keyword>
<dbReference type="Pfam" id="PF01618">
    <property type="entry name" value="MotA_ExbB"/>
    <property type="match status" value="1"/>
</dbReference>
<keyword evidence="7" id="KW-0653">Protein transport</keyword>
<keyword evidence="6 8" id="KW-0472">Membrane</keyword>
<dbReference type="InterPro" id="IPR046786">
    <property type="entry name" value="MotA_N"/>
</dbReference>
<dbReference type="NCBIfam" id="NF006583">
    <property type="entry name" value="PRK09109.1"/>
    <property type="match status" value="1"/>
</dbReference>
<keyword evidence="11" id="KW-0969">Cilium</keyword>
<comment type="subcellular location">
    <subcellularLocation>
        <location evidence="1">Cell membrane</location>
        <topology evidence="1">Multi-pass membrane protein</topology>
    </subcellularLocation>
    <subcellularLocation>
        <location evidence="7">Membrane</location>
        <topology evidence="7">Multi-pass membrane protein</topology>
    </subcellularLocation>
</comment>
<keyword evidence="11" id="KW-0282">Flagellum</keyword>
<dbReference type="InterPro" id="IPR047055">
    <property type="entry name" value="MotA-like"/>
</dbReference>
<evidence type="ECO:0000256" key="8">
    <source>
        <dbReference type="SAM" id="Phobius"/>
    </source>
</evidence>
<feature type="domain" description="Motility protein A N-terminal" evidence="10">
    <location>
        <begin position="7"/>
        <end position="90"/>
    </location>
</feature>
<dbReference type="RefSeq" id="WP_380968410.1">
    <property type="nucleotide sequence ID" value="NZ_JBHTCO010000037.1"/>
</dbReference>